<dbReference type="EMBL" id="BMQA01000026">
    <property type="protein sequence ID" value="GGJ41509.1"/>
    <property type="molecule type" value="Genomic_DNA"/>
</dbReference>
<proteinExistence type="predicted"/>
<reference evidence="1" key="1">
    <citation type="journal article" date="2014" name="Int. J. Syst. Evol. Microbiol.">
        <title>Complete genome sequence of Corynebacterium casei LMG S-19264T (=DSM 44701T), isolated from a smear-ripened cheese.</title>
        <authorList>
            <consortium name="US DOE Joint Genome Institute (JGI-PGF)"/>
            <person name="Walter F."/>
            <person name="Albersmeier A."/>
            <person name="Kalinowski J."/>
            <person name="Ruckert C."/>
        </authorList>
    </citation>
    <scope>NUCLEOTIDE SEQUENCE</scope>
    <source>
        <strain evidence="1">JCM 3086</strain>
    </source>
</reference>
<keyword evidence="2" id="KW-1185">Reference proteome</keyword>
<evidence type="ECO:0000313" key="1">
    <source>
        <dbReference type="EMBL" id="GGJ41509.1"/>
    </source>
</evidence>
<accession>A0A917L4B8</accession>
<dbReference type="Proteomes" id="UP000657574">
    <property type="component" value="Unassembled WGS sequence"/>
</dbReference>
<dbReference type="AlphaFoldDB" id="A0A917L4B8"/>
<gene>
    <name evidence="1" type="ORF">GCM10010121_060690</name>
</gene>
<sequence>MPARCARMKNPALYSLMYSEPTRVMSAAFRAGMEILMGRIHRLAAGGRLRVDEDLAAVIIHATARGGGAVLTWLSLPEDCRNPALLTTLRESIVASVTNQSLRCGRPARPARPAPPAPCAPRCPSRRVSAARNITCCAMGWTV</sequence>
<comment type="caution">
    <text evidence="1">The sequence shown here is derived from an EMBL/GenBank/DDBJ whole genome shotgun (WGS) entry which is preliminary data.</text>
</comment>
<protein>
    <recommendedName>
        <fullName evidence="3">TetR family transcriptional regulator</fullName>
    </recommendedName>
</protein>
<reference evidence="1" key="2">
    <citation type="submission" date="2020-09" db="EMBL/GenBank/DDBJ databases">
        <authorList>
            <person name="Sun Q."/>
            <person name="Ohkuma M."/>
        </authorList>
    </citation>
    <scope>NUCLEOTIDE SEQUENCE</scope>
    <source>
        <strain evidence="1">JCM 3086</strain>
    </source>
</reference>
<name>A0A917L4B8_9ACTN</name>
<organism evidence="1 2">
    <name type="scientific">Streptomyces brasiliensis</name>
    <dbReference type="NCBI Taxonomy" id="1954"/>
    <lineage>
        <taxon>Bacteria</taxon>
        <taxon>Bacillati</taxon>
        <taxon>Actinomycetota</taxon>
        <taxon>Actinomycetes</taxon>
        <taxon>Kitasatosporales</taxon>
        <taxon>Streptomycetaceae</taxon>
        <taxon>Streptomyces</taxon>
    </lineage>
</organism>
<evidence type="ECO:0008006" key="3">
    <source>
        <dbReference type="Google" id="ProtNLM"/>
    </source>
</evidence>
<evidence type="ECO:0000313" key="2">
    <source>
        <dbReference type="Proteomes" id="UP000657574"/>
    </source>
</evidence>